<evidence type="ECO:0008006" key="4">
    <source>
        <dbReference type="Google" id="ProtNLM"/>
    </source>
</evidence>
<dbReference type="PANTHER" id="PTHR20854">
    <property type="entry name" value="INOSITOL MONOPHOSPHATASE"/>
    <property type="match status" value="1"/>
</dbReference>
<feature type="non-terminal residue" evidence="3">
    <location>
        <position position="1"/>
    </location>
</feature>
<dbReference type="Pfam" id="PF00459">
    <property type="entry name" value="Inositol_P"/>
    <property type="match status" value="1"/>
</dbReference>
<evidence type="ECO:0000256" key="2">
    <source>
        <dbReference type="ARBA" id="ARBA00022842"/>
    </source>
</evidence>
<dbReference type="GO" id="GO:0007165">
    <property type="term" value="P:signal transduction"/>
    <property type="evidence" value="ECO:0007669"/>
    <property type="project" value="TreeGrafter"/>
</dbReference>
<dbReference type="PRINTS" id="PR00377">
    <property type="entry name" value="IMPHPHTASES"/>
</dbReference>
<organism evidence="3">
    <name type="scientific">marine sediment metagenome</name>
    <dbReference type="NCBI Taxonomy" id="412755"/>
    <lineage>
        <taxon>unclassified sequences</taxon>
        <taxon>metagenomes</taxon>
        <taxon>ecological metagenomes</taxon>
    </lineage>
</organism>
<dbReference type="GO" id="GO:0046854">
    <property type="term" value="P:phosphatidylinositol phosphate biosynthetic process"/>
    <property type="evidence" value="ECO:0007669"/>
    <property type="project" value="InterPro"/>
</dbReference>
<dbReference type="PROSITE" id="PS00630">
    <property type="entry name" value="IMP_2"/>
    <property type="match status" value="1"/>
</dbReference>
<dbReference type="GO" id="GO:0008934">
    <property type="term" value="F:inositol monophosphate 1-phosphatase activity"/>
    <property type="evidence" value="ECO:0007669"/>
    <property type="project" value="TreeGrafter"/>
</dbReference>
<dbReference type="GO" id="GO:0046872">
    <property type="term" value="F:metal ion binding"/>
    <property type="evidence" value="ECO:0007669"/>
    <property type="project" value="UniProtKB-KW"/>
</dbReference>
<dbReference type="InterPro" id="IPR020550">
    <property type="entry name" value="Inositol_monophosphatase_CS"/>
</dbReference>
<evidence type="ECO:0000313" key="3">
    <source>
        <dbReference type="EMBL" id="GAI48584.1"/>
    </source>
</evidence>
<keyword evidence="2" id="KW-0460">Magnesium</keyword>
<comment type="caution">
    <text evidence="3">The sequence shown here is derived from an EMBL/GenBank/DDBJ whole genome shotgun (WGS) entry which is preliminary data.</text>
</comment>
<proteinExistence type="predicted"/>
<dbReference type="EMBL" id="BARV01038542">
    <property type="protein sequence ID" value="GAI48584.1"/>
    <property type="molecule type" value="Genomic_DNA"/>
</dbReference>
<reference evidence="3" key="1">
    <citation type="journal article" date="2014" name="Front. Microbiol.">
        <title>High frequency of phylogenetically diverse reductive dehalogenase-homologous genes in deep subseafloor sedimentary metagenomes.</title>
        <authorList>
            <person name="Kawai M."/>
            <person name="Futagami T."/>
            <person name="Toyoda A."/>
            <person name="Takaki Y."/>
            <person name="Nishi S."/>
            <person name="Hori S."/>
            <person name="Arai W."/>
            <person name="Tsubouchi T."/>
            <person name="Morono Y."/>
            <person name="Uchiyama I."/>
            <person name="Ito T."/>
            <person name="Fujiyama A."/>
            <person name="Inagaki F."/>
            <person name="Takami H."/>
        </authorList>
    </citation>
    <scope>NUCLEOTIDE SEQUENCE</scope>
    <source>
        <strain evidence="3">Expedition CK06-06</strain>
    </source>
</reference>
<name>X1QZ72_9ZZZZ</name>
<dbReference type="Gene3D" id="3.40.190.80">
    <property type="match status" value="1"/>
</dbReference>
<dbReference type="AlphaFoldDB" id="X1QZ72"/>
<dbReference type="GO" id="GO:0006020">
    <property type="term" value="P:inositol metabolic process"/>
    <property type="evidence" value="ECO:0007669"/>
    <property type="project" value="TreeGrafter"/>
</dbReference>
<protein>
    <recommendedName>
        <fullName evidence="4">Inositol-1-monophosphatase</fullName>
    </recommendedName>
</protein>
<accession>X1QZ72</accession>
<dbReference type="PANTHER" id="PTHR20854:SF4">
    <property type="entry name" value="INOSITOL-1-MONOPHOSPHATASE-RELATED"/>
    <property type="match status" value="1"/>
</dbReference>
<sequence length="173" mass="18194">NNFLSGYPQFAISLALMRGAEAQVACIYDPLREEMFTAICGEGAFLNGEPKHVSAQGSLDGALIGAGFSSRPERALITHAVLEHLIPHARAIRAAGSACLDLAYVAAGRLDATWYVSLSPWDVAAGDLLIREAGGRVSNLEGAPLTDPEAGILATNGRIHAEMLALVGKKRSL</sequence>
<dbReference type="InterPro" id="IPR000760">
    <property type="entry name" value="Inositol_monophosphatase-like"/>
</dbReference>
<dbReference type="SUPFAM" id="SSF56655">
    <property type="entry name" value="Carbohydrate phosphatase"/>
    <property type="match status" value="1"/>
</dbReference>
<dbReference type="Gene3D" id="3.30.540.10">
    <property type="entry name" value="Fructose-1,6-Bisphosphatase, subunit A, domain 1"/>
    <property type="match status" value="1"/>
</dbReference>
<gene>
    <name evidence="3" type="ORF">S06H3_59340</name>
</gene>
<evidence type="ECO:0000256" key="1">
    <source>
        <dbReference type="ARBA" id="ARBA00022723"/>
    </source>
</evidence>
<keyword evidence="1" id="KW-0479">Metal-binding</keyword>